<dbReference type="InterPro" id="IPR000073">
    <property type="entry name" value="AB_hydrolase_1"/>
</dbReference>
<organism evidence="2 3">
    <name type="scientific">Colwellia asteriadis</name>
    <dbReference type="NCBI Taxonomy" id="517723"/>
    <lineage>
        <taxon>Bacteria</taxon>
        <taxon>Pseudomonadati</taxon>
        <taxon>Pseudomonadota</taxon>
        <taxon>Gammaproteobacteria</taxon>
        <taxon>Alteromonadales</taxon>
        <taxon>Colwelliaceae</taxon>
        <taxon>Colwellia</taxon>
    </lineage>
</organism>
<dbReference type="EMBL" id="BAAAFA010000009">
    <property type="protein sequence ID" value="GAA0820650.1"/>
    <property type="molecule type" value="Genomic_DNA"/>
</dbReference>
<dbReference type="SUPFAM" id="SSF53474">
    <property type="entry name" value="alpha/beta-Hydrolases"/>
    <property type="match status" value="1"/>
</dbReference>
<protein>
    <submittedName>
        <fullName evidence="2">Alpha/beta hydrolase</fullName>
    </submittedName>
</protein>
<dbReference type="Gene3D" id="3.40.50.1820">
    <property type="entry name" value="alpha/beta hydrolase"/>
    <property type="match status" value="1"/>
</dbReference>
<evidence type="ECO:0000259" key="1">
    <source>
        <dbReference type="Pfam" id="PF12697"/>
    </source>
</evidence>
<proteinExistence type="predicted"/>
<dbReference type="InterPro" id="IPR029058">
    <property type="entry name" value="AB_hydrolase_fold"/>
</dbReference>
<feature type="domain" description="AB hydrolase-1" evidence="1">
    <location>
        <begin position="13"/>
        <end position="262"/>
    </location>
</feature>
<dbReference type="Proteomes" id="UP001500021">
    <property type="component" value="Unassembled WGS sequence"/>
</dbReference>
<accession>A0ABN1L986</accession>
<evidence type="ECO:0000313" key="2">
    <source>
        <dbReference type="EMBL" id="GAA0820650.1"/>
    </source>
</evidence>
<dbReference type="GO" id="GO:0016787">
    <property type="term" value="F:hydrolase activity"/>
    <property type="evidence" value="ECO:0007669"/>
    <property type="project" value="UniProtKB-KW"/>
</dbReference>
<keyword evidence="2" id="KW-0378">Hydrolase</keyword>
<name>A0ABN1L986_9GAMM</name>
<reference evidence="2 3" key="1">
    <citation type="journal article" date="2019" name="Int. J. Syst. Evol. Microbiol.">
        <title>The Global Catalogue of Microorganisms (GCM) 10K type strain sequencing project: providing services to taxonomists for standard genome sequencing and annotation.</title>
        <authorList>
            <consortium name="The Broad Institute Genomics Platform"/>
            <consortium name="The Broad Institute Genome Sequencing Center for Infectious Disease"/>
            <person name="Wu L."/>
            <person name="Ma J."/>
        </authorList>
    </citation>
    <scope>NUCLEOTIDE SEQUENCE [LARGE SCALE GENOMIC DNA]</scope>
    <source>
        <strain evidence="2 3">JCM 15608</strain>
    </source>
</reference>
<evidence type="ECO:0000313" key="3">
    <source>
        <dbReference type="Proteomes" id="UP001500021"/>
    </source>
</evidence>
<dbReference type="InterPro" id="IPR050266">
    <property type="entry name" value="AB_hydrolase_sf"/>
</dbReference>
<sequence length="271" mass="30876">MLSFLMQKTTVNFVHANGFPAGSYQTLFSYFPENIEVIAHEKYGHNPNYPIKNNWQHLVEELVDFIKSQQHNNEKIICVGHSFGGVISFMAACKYPELFKGLIMLDPPVITGSTALAVRLIKKTRLIDKFSPSGKAMTRRTHWPLGTDIVELFAKRKLFRHFDRRSLVDYVNSGVVERNAQQELVFDANVEADIFRHLPSNLASFKDKLIVPATLIYAEQTDVCPNPKQVFQRFAKLNKKVTLKTVNGGHMFPLEQPEETAQLITDIIKNV</sequence>
<dbReference type="PANTHER" id="PTHR43798">
    <property type="entry name" value="MONOACYLGLYCEROL LIPASE"/>
    <property type="match status" value="1"/>
</dbReference>
<comment type="caution">
    <text evidence="2">The sequence shown here is derived from an EMBL/GenBank/DDBJ whole genome shotgun (WGS) entry which is preliminary data.</text>
</comment>
<dbReference type="Pfam" id="PF12697">
    <property type="entry name" value="Abhydrolase_6"/>
    <property type="match status" value="1"/>
</dbReference>
<gene>
    <name evidence="2" type="ORF">GCM10009111_26460</name>
</gene>
<keyword evidence="3" id="KW-1185">Reference proteome</keyword>